<reference evidence="7" key="1">
    <citation type="journal article" date="2019" name="Int. J. Syst. Evol. Microbiol.">
        <title>The Global Catalogue of Microorganisms (GCM) 10K type strain sequencing project: providing services to taxonomists for standard genome sequencing and annotation.</title>
        <authorList>
            <consortium name="The Broad Institute Genomics Platform"/>
            <consortium name="The Broad Institute Genome Sequencing Center for Infectious Disease"/>
            <person name="Wu L."/>
            <person name="Ma J."/>
        </authorList>
    </citation>
    <scope>NUCLEOTIDE SEQUENCE [LARGE SCALE GENOMIC DNA]</scope>
    <source>
        <strain evidence="7">CGMCC 1.15439</strain>
    </source>
</reference>
<name>A0ABQ1FZ88_9GAMM</name>
<dbReference type="InterPro" id="IPR051452">
    <property type="entry name" value="Diverse_Oxidoreductases"/>
</dbReference>
<dbReference type="PANTHER" id="PTHR44379">
    <property type="entry name" value="OXIDOREDUCTASE WITH IRON-SULFUR SUBUNIT"/>
    <property type="match status" value="1"/>
</dbReference>
<proteinExistence type="predicted"/>
<dbReference type="RefSeq" id="WP_188794571.1">
    <property type="nucleotide sequence ID" value="NZ_BMJA01000002.1"/>
</dbReference>
<evidence type="ECO:0000313" key="7">
    <source>
        <dbReference type="Proteomes" id="UP000620046"/>
    </source>
</evidence>
<dbReference type="EMBL" id="BMJA01000002">
    <property type="protein sequence ID" value="GGA34310.1"/>
    <property type="molecule type" value="Genomic_DNA"/>
</dbReference>
<keyword evidence="2" id="KW-0479">Metal-binding</keyword>
<evidence type="ECO:0000256" key="1">
    <source>
        <dbReference type="ARBA" id="ARBA00022714"/>
    </source>
</evidence>
<evidence type="ECO:0000256" key="2">
    <source>
        <dbReference type="ARBA" id="ARBA00022723"/>
    </source>
</evidence>
<protein>
    <submittedName>
        <fullName evidence="6">Oxidoreductase</fullName>
    </submittedName>
</protein>
<dbReference type="InterPro" id="IPR012675">
    <property type="entry name" value="Beta-grasp_dom_sf"/>
</dbReference>
<dbReference type="InterPro" id="IPR036884">
    <property type="entry name" value="2Fe-2S-bd_dom_sf"/>
</dbReference>
<keyword evidence="7" id="KW-1185">Reference proteome</keyword>
<gene>
    <name evidence="6" type="ORF">GCM10010981_24130</name>
</gene>
<keyword evidence="1" id="KW-0001">2Fe-2S</keyword>
<dbReference type="InterPro" id="IPR036010">
    <property type="entry name" value="2Fe-2S_ferredoxin-like_sf"/>
</dbReference>
<dbReference type="InterPro" id="IPR002888">
    <property type="entry name" value="2Fe-2S-bd"/>
</dbReference>
<keyword evidence="3" id="KW-0408">Iron</keyword>
<dbReference type="Proteomes" id="UP000620046">
    <property type="component" value="Unassembled WGS sequence"/>
</dbReference>
<comment type="caution">
    <text evidence="6">The sequence shown here is derived from an EMBL/GenBank/DDBJ whole genome shotgun (WGS) entry which is preliminary data.</text>
</comment>
<dbReference type="Gene3D" id="3.10.20.30">
    <property type="match status" value="1"/>
</dbReference>
<accession>A0ABQ1FZ88</accession>
<dbReference type="SUPFAM" id="SSF54292">
    <property type="entry name" value="2Fe-2S ferredoxin-like"/>
    <property type="match status" value="1"/>
</dbReference>
<organism evidence="6 7">
    <name type="scientific">Dyella nitratireducens</name>
    <dbReference type="NCBI Taxonomy" id="1849580"/>
    <lineage>
        <taxon>Bacteria</taxon>
        <taxon>Pseudomonadati</taxon>
        <taxon>Pseudomonadota</taxon>
        <taxon>Gammaproteobacteria</taxon>
        <taxon>Lysobacterales</taxon>
        <taxon>Rhodanobacteraceae</taxon>
        <taxon>Dyella</taxon>
    </lineage>
</organism>
<dbReference type="Pfam" id="PF01799">
    <property type="entry name" value="Fer2_2"/>
    <property type="match status" value="1"/>
</dbReference>
<evidence type="ECO:0000256" key="4">
    <source>
        <dbReference type="ARBA" id="ARBA00023014"/>
    </source>
</evidence>
<dbReference type="PANTHER" id="PTHR44379:SF2">
    <property type="entry name" value="BLR6218 PROTEIN"/>
    <property type="match status" value="1"/>
</dbReference>
<feature type="domain" description="[2Fe-2S]-binding" evidence="5">
    <location>
        <begin position="94"/>
        <end position="168"/>
    </location>
</feature>
<dbReference type="Gene3D" id="1.10.150.120">
    <property type="entry name" value="[2Fe-2S]-binding domain"/>
    <property type="match status" value="1"/>
</dbReference>
<sequence length="180" mass="19217">MAQDHAALPAKPTEITPTPVRAGIDLQINGERYRHTGDPAMPLLWYLRDVLQLDGTKYGGEHGDGGADLVLVNGKATSAINTPMSKLAGKQVITVEGLADARGNGNLHPLQQAFIDEDAIGCGYCTPGWLIASMELLNRNKDPSDNDIDGLPNLCRCGCQTRVRQAIKRAAAAMKQGTKA</sequence>
<keyword evidence="4" id="KW-0411">Iron-sulfur</keyword>
<dbReference type="SUPFAM" id="SSF47741">
    <property type="entry name" value="CO dehydrogenase ISP C-domain like"/>
    <property type="match status" value="1"/>
</dbReference>
<evidence type="ECO:0000313" key="6">
    <source>
        <dbReference type="EMBL" id="GGA34310.1"/>
    </source>
</evidence>
<evidence type="ECO:0000259" key="5">
    <source>
        <dbReference type="Pfam" id="PF01799"/>
    </source>
</evidence>
<evidence type="ECO:0000256" key="3">
    <source>
        <dbReference type="ARBA" id="ARBA00023004"/>
    </source>
</evidence>